<evidence type="ECO:0000313" key="2">
    <source>
        <dbReference type="Proteomes" id="UP000272942"/>
    </source>
</evidence>
<evidence type="ECO:0000313" key="3">
    <source>
        <dbReference type="WBParaSite" id="ECPE_0000680101-mRNA-1"/>
    </source>
</evidence>
<evidence type="ECO:0000313" key="1">
    <source>
        <dbReference type="EMBL" id="VDP79351.1"/>
    </source>
</evidence>
<organism evidence="3">
    <name type="scientific">Echinostoma caproni</name>
    <dbReference type="NCBI Taxonomy" id="27848"/>
    <lineage>
        <taxon>Eukaryota</taxon>
        <taxon>Metazoa</taxon>
        <taxon>Spiralia</taxon>
        <taxon>Lophotrochozoa</taxon>
        <taxon>Platyhelminthes</taxon>
        <taxon>Trematoda</taxon>
        <taxon>Digenea</taxon>
        <taxon>Plagiorchiida</taxon>
        <taxon>Echinostomata</taxon>
        <taxon>Echinostomatoidea</taxon>
        <taxon>Echinostomatidae</taxon>
        <taxon>Echinostoma</taxon>
    </lineage>
</organism>
<dbReference type="Gene3D" id="3.40.50.1820">
    <property type="entry name" value="alpha/beta hydrolase"/>
    <property type="match status" value="1"/>
</dbReference>
<gene>
    <name evidence="1" type="ORF">ECPE_LOCUS6788</name>
</gene>
<keyword evidence="2" id="KW-1185">Reference proteome</keyword>
<proteinExistence type="predicted"/>
<dbReference type="Proteomes" id="UP000272942">
    <property type="component" value="Unassembled WGS sequence"/>
</dbReference>
<dbReference type="OrthoDB" id="10028263at2759"/>
<protein>
    <submittedName>
        <fullName evidence="3">AB hydrolase-1 domain-containing protein</fullName>
    </submittedName>
</protein>
<sequence>MRAGRGEHNLLLIPGPLGSAITDYSLFLENLNQSHFTAIAWDPPGQGSSGGTEARSWKIPGRLEKDATIGLRLMRQLNLIPFSILGWAEGGLTALLIFSTCIPDEVRKLLIWANEGAIPCPVPLSVRVTGYDALEPYRRISDWPIAARAPLEAVYGSNQLKSQWSDYLEAKRSGLIYKNINGTNIGLRLDVQLDRQSDNIRLLFMRTPGRENTEDWLTYTLVKLGQTKVLNWMDREENKLEEKDNCWGPHRSNSREFQTFVEGFLSFGEETVSDMRVKR</sequence>
<dbReference type="AlphaFoldDB" id="A0A183AIK3"/>
<dbReference type="SUPFAM" id="SSF53474">
    <property type="entry name" value="alpha/beta-Hydrolases"/>
    <property type="match status" value="1"/>
</dbReference>
<dbReference type="InterPro" id="IPR029058">
    <property type="entry name" value="AB_hydrolase_fold"/>
</dbReference>
<dbReference type="EMBL" id="UZAN01043829">
    <property type="protein sequence ID" value="VDP79351.1"/>
    <property type="molecule type" value="Genomic_DNA"/>
</dbReference>
<dbReference type="PANTHER" id="PTHR46331">
    <property type="entry name" value="VALACYCLOVIR HYDROLASE"/>
    <property type="match status" value="1"/>
</dbReference>
<reference evidence="3" key="1">
    <citation type="submission" date="2016-06" db="UniProtKB">
        <authorList>
            <consortium name="WormBaseParasite"/>
        </authorList>
    </citation>
    <scope>IDENTIFICATION</scope>
</reference>
<dbReference type="GO" id="GO:0017171">
    <property type="term" value="F:serine hydrolase activity"/>
    <property type="evidence" value="ECO:0007669"/>
    <property type="project" value="TreeGrafter"/>
</dbReference>
<reference evidence="1 2" key="2">
    <citation type="submission" date="2018-11" db="EMBL/GenBank/DDBJ databases">
        <authorList>
            <consortium name="Pathogen Informatics"/>
        </authorList>
    </citation>
    <scope>NUCLEOTIDE SEQUENCE [LARGE SCALE GENOMIC DNA]</scope>
    <source>
        <strain evidence="1 2">Egypt</strain>
    </source>
</reference>
<dbReference type="WBParaSite" id="ECPE_0000680101-mRNA-1">
    <property type="protein sequence ID" value="ECPE_0000680101-mRNA-1"/>
    <property type="gene ID" value="ECPE_0000680101"/>
</dbReference>
<accession>A0A183AIK3</accession>
<name>A0A183AIK3_9TREM</name>
<dbReference type="PANTHER" id="PTHR46331:SF2">
    <property type="entry name" value="VALACYCLOVIR HYDROLASE"/>
    <property type="match status" value="1"/>
</dbReference>